<proteinExistence type="predicted"/>
<evidence type="ECO:0000313" key="2">
    <source>
        <dbReference type="EMBL" id="CAL8120059.1"/>
    </source>
</evidence>
<feature type="compositionally biased region" description="Low complexity" evidence="1">
    <location>
        <begin position="90"/>
        <end position="101"/>
    </location>
</feature>
<dbReference type="EMBL" id="CAXLJM020000062">
    <property type="protein sequence ID" value="CAL8120059.1"/>
    <property type="molecule type" value="Genomic_DNA"/>
</dbReference>
<feature type="compositionally biased region" description="Basic and acidic residues" evidence="1">
    <location>
        <begin position="53"/>
        <end position="62"/>
    </location>
</feature>
<evidence type="ECO:0000256" key="1">
    <source>
        <dbReference type="SAM" id="MobiDB-lite"/>
    </source>
</evidence>
<comment type="caution">
    <text evidence="2">The sequence shown here is derived from an EMBL/GenBank/DDBJ whole genome shotgun (WGS) entry which is preliminary data.</text>
</comment>
<evidence type="ECO:0000313" key="3">
    <source>
        <dbReference type="Proteomes" id="UP001642540"/>
    </source>
</evidence>
<feature type="region of interest" description="Disordered" evidence="1">
    <location>
        <begin position="14"/>
        <end position="177"/>
    </location>
</feature>
<gene>
    <name evidence="2" type="ORF">ODALV1_LOCUS18832</name>
</gene>
<sequence length="529" mass="59908">MAVTPNADALMKRKLVEVEDNEPSNGKAIKLEEASDSEESVNEADTTLKSKNVSRENLEVHDANATLKSKNVSRENLEVHDAASQTEDFTTASTSAAVNSATEEREMEESEGVAGNENETAVRTQTSNLIQNIRGDNSNTQNISQGNDSAENSRGCENDANVPSSAQETRRRSKRLTVMKRDVKGNVAKDAEVPGTSKVTTKSRVPEELYTRSRAREDAIQSPHIIKTMNENKAKRKAVTAGINDIQLKKFKIGMKNIRKNRNINNSTALSNAMCFTNDVRRPLPVAGSLQVYELLEQYPALKLYMQEIQGYPDEAEKGDYVYNIIQLHTQIRGDGTARDERMLSRCMKNTFTLRWYEVTQLQFGIGSFIEHFPGLTDYKQIRREFNRFSSRNVDRFEALVVTLVYGIKSGSSSKLNVKKLLNFIRTNHPDGQQVYKYSSMKRNEVKVLEKHDRKEPTIIISRNRRAAERATLFCEFSRVVSGLTVHKAFLAAFYIHHIFHIEYTPEDALLWGKLDTLLALTPRSQRYL</sequence>
<keyword evidence="3" id="KW-1185">Reference proteome</keyword>
<feature type="compositionally biased region" description="Basic and acidic residues" evidence="1">
    <location>
        <begin position="72"/>
        <end position="81"/>
    </location>
</feature>
<name>A0ABP1RBV6_9HEXA</name>
<organism evidence="2 3">
    <name type="scientific">Orchesella dallaii</name>
    <dbReference type="NCBI Taxonomy" id="48710"/>
    <lineage>
        <taxon>Eukaryota</taxon>
        <taxon>Metazoa</taxon>
        <taxon>Ecdysozoa</taxon>
        <taxon>Arthropoda</taxon>
        <taxon>Hexapoda</taxon>
        <taxon>Collembola</taxon>
        <taxon>Entomobryomorpha</taxon>
        <taxon>Entomobryoidea</taxon>
        <taxon>Orchesellidae</taxon>
        <taxon>Orchesellinae</taxon>
        <taxon>Orchesella</taxon>
    </lineage>
</organism>
<protein>
    <submittedName>
        <fullName evidence="2">Uncharacterized protein</fullName>
    </submittedName>
</protein>
<accession>A0ABP1RBV6</accession>
<dbReference type="Proteomes" id="UP001642540">
    <property type="component" value="Unassembled WGS sequence"/>
</dbReference>
<feature type="compositionally biased region" description="Polar residues" evidence="1">
    <location>
        <begin position="117"/>
        <end position="152"/>
    </location>
</feature>
<reference evidence="2 3" key="1">
    <citation type="submission" date="2024-08" db="EMBL/GenBank/DDBJ databases">
        <authorList>
            <person name="Cucini C."/>
            <person name="Frati F."/>
        </authorList>
    </citation>
    <scope>NUCLEOTIDE SEQUENCE [LARGE SCALE GENOMIC DNA]</scope>
</reference>